<comment type="caution">
    <text evidence="3">The sequence shown here is derived from an EMBL/GenBank/DDBJ whole genome shotgun (WGS) entry which is preliminary data.</text>
</comment>
<protein>
    <recommendedName>
        <fullName evidence="5">DUF3450 domain-containing protein</fullName>
    </recommendedName>
</protein>
<evidence type="ECO:0000256" key="1">
    <source>
        <dbReference type="SAM" id="Coils"/>
    </source>
</evidence>
<name>A0A848M4R0_PAELE</name>
<keyword evidence="1" id="KW-0175">Coiled coil</keyword>
<gene>
    <name evidence="3" type="ORF">HII30_05390</name>
</gene>
<dbReference type="RefSeq" id="WP_169503967.1">
    <property type="nucleotide sequence ID" value="NZ_JABBPN010000003.1"/>
</dbReference>
<dbReference type="AlphaFoldDB" id="A0A848M4R0"/>
<evidence type="ECO:0000256" key="2">
    <source>
        <dbReference type="SAM" id="Phobius"/>
    </source>
</evidence>
<reference evidence="3 4" key="1">
    <citation type="submission" date="2020-04" db="EMBL/GenBank/DDBJ databases">
        <title>Paenibacillus algicola sp. nov., a novel marine bacterium producing alginate lyase.</title>
        <authorList>
            <person name="Huang H."/>
        </authorList>
    </citation>
    <scope>NUCLEOTIDE SEQUENCE [LARGE SCALE GENOMIC DNA]</scope>
    <source>
        <strain evidence="3 4">L7-75</strain>
    </source>
</reference>
<evidence type="ECO:0000313" key="4">
    <source>
        <dbReference type="Proteomes" id="UP000565468"/>
    </source>
</evidence>
<keyword evidence="2" id="KW-0472">Membrane</keyword>
<evidence type="ECO:0008006" key="5">
    <source>
        <dbReference type="Google" id="ProtNLM"/>
    </source>
</evidence>
<dbReference type="Proteomes" id="UP000565468">
    <property type="component" value="Unassembled WGS sequence"/>
</dbReference>
<keyword evidence="4" id="KW-1185">Reference proteome</keyword>
<sequence length="150" mass="17382">MDKPHSYRMKAIVPLLLAAGFLFQYGERTVHANIFNDAYQNFQQFSELPQEINELKNNYERTLQELDKARADAELYRQQSAELANQNKQLTEMVLQLQQSEAARQQAEEARKRSADRIKTAAITAAGLLAGYFILTRALRYGMRRTNRRI</sequence>
<dbReference type="EMBL" id="JABBPN010000003">
    <property type="protein sequence ID" value="NMO95221.1"/>
    <property type="molecule type" value="Genomic_DNA"/>
</dbReference>
<keyword evidence="2" id="KW-1133">Transmembrane helix</keyword>
<evidence type="ECO:0000313" key="3">
    <source>
        <dbReference type="EMBL" id="NMO95221.1"/>
    </source>
</evidence>
<feature type="coiled-coil region" evidence="1">
    <location>
        <begin position="45"/>
        <end position="117"/>
    </location>
</feature>
<proteinExistence type="predicted"/>
<keyword evidence="2" id="KW-0812">Transmembrane</keyword>
<organism evidence="3 4">
    <name type="scientific">Paenibacillus lemnae</name>
    <dbReference type="NCBI Taxonomy" id="1330551"/>
    <lineage>
        <taxon>Bacteria</taxon>
        <taxon>Bacillati</taxon>
        <taxon>Bacillota</taxon>
        <taxon>Bacilli</taxon>
        <taxon>Bacillales</taxon>
        <taxon>Paenibacillaceae</taxon>
        <taxon>Paenibacillus</taxon>
    </lineage>
</organism>
<feature type="transmembrane region" description="Helical" evidence="2">
    <location>
        <begin position="121"/>
        <end position="139"/>
    </location>
</feature>
<accession>A0A848M4R0</accession>